<proteinExistence type="predicted"/>
<evidence type="ECO:0000313" key="2">
    <source>
        <dbReference type="Proteomes" id="UP001055811"/>
    </source>
</evidence>
<name>A0ACB9GAS3_CICIN</name>
<sequence length="103" mass="11609">MEGIISLCQFHDNKENISPFVSISKTSDNKLNAKVMLKKKTKKNNRVPLKDITNLLADYLIQSTAAALASYPHLQSRSICRPITGNSILIDEVRCKSLRFGFR</sequence>
<organism evidence="1 2">
    <name type="scientific">Cichorium intybus</name>
    <name type="common">Chicory</name>
    <dbReference type="NCBI Taxonomy" id="13427"/>
    <lineage>
        <taxon>Eukaryota</taxon>
        <taxon>Viridiplantae</taxon>
        <taxon>Streptophyta</taxon>
        <taxon>Embryophyta</taxon>
        <taxon>Tracheophyta</taxon>
        <taxon>Spermatophyta</taxon>
        <taxon>Magnoliopsida</taxon>
        <taxon>eudicotyledons</taxon>
        <taxon>Gunneridae</taxon>
        <taxon>Pentapetalae</taxon>
        <taxon>asterids</taxon>
        <taxon>campanulids</taxon>
        <taxon>Asterales</taxon>
        <taxon>Asteraceae</taxon>
        <taxon>Cichorioideae</taxon>
        <taxon>Cichorieae</taxon>
        <taxon>Cichoriinae</taxon>
        <taxon>Cichorium</taxon>
    </lineage>
</organism>
<reference evidence="2" key="1">
    <citation type="journal article" date="2022" name="Mol. Ecol. Resour.">
        <title>The genomes of chicory, endive, great burdock and yacon provide insights into Asteraceae palaeo-polyploidization history and plant inulin production.</title>
        <authorList>
            <person name="Fan W."/>
            <person name="Wang S."/>
            <person name="Wang H."/>
            <person name="Wang A."/>
            <person name="Jiang F."/>
            <person name="Liu H."/>
            <person name="Zhao H."/>
            <person name="Xu D."/>
            <person name="Zhang Y."/>
        </authorList>
    </citation>
    <scope>NUCLEOTIDE SEQUENCE [LARGE SCALE GENOMIC DNA]</scope>
    <source>
        <strain evidence="2">cv. Punajuju</strain>
    </source>
</reference>
<evidence type="ECO:0000313" key="1">
    <source>
        <dbReference type="EMBL" id="KAI3780482.1"/>
    </source>
</evidence>
<dbReference type="EMBL" id="CM042010">
    <property type="protein sequence ID" value="KAI3780482.1"/>
    <property type="molecule type" value="Genomic_DNA"/>
</dbReference>
<reference evidence="1 2" key="2">
    <citation type="journal article" date="2022" name="Mol. Ecol. Resour.">
        <title>The genomes of chicory, endive, great burdock and yacon provide insights into Asteraceae paleo-polyploidization history and plant inulin production.</title>
        <authorList>
            <person name="Fan W."/>
            <person name="Wang S."/>
            <person name="Wang H."/>
            <person name="Wang A."/>
            <person name="Jiang F."/>
            <person name="Liu H."/>
            <person name="Zhao H."/>
            <person name="Xu D."/>
            <person name="Zhang Y."/>
        </authorList>
    </citation>
    <scope>NUCLEOTIDE SEQUENCE [LARGE SCALE GENOMIC DNA]</scope>
    <source>
        <strain evidence="2">cv. Punajuju</strain>
        <tissue evidence="1">Leaves</tissue>
    </source>
</reference>
<dbReference type="Proteomes" id="UP001055811">
    <property type="component" value="Linkage Group LG02"/>
</dbReference>
<accession>A0ACB9GAS3</accession>
<gene>
    <name evidence="1" type="ORF">L2E82_10463</name>
</gene>
<protein>
    <submittedName>
        <fullName evidence="1">Uncharacterized protein</fullName>
    </submittedName>
</protein>
<keyword evidence="2" id="KW-1185">Reference proteome</keyword>
<comment type="caution">
    <text evidence="1">The sequence shown here is derived from an EMBL/GenBank/DDBJ whole genome shotgun (WGS) entry which is preliminary data.</text>
</comment>